<protein>
    <submittedName>
        <fullName evidence="1">Uncharacterized protein</fullName>
    </submittedName>
</protein>
<dbReference type="AlphaFoldDB" id="A0A8J9UD78"/>
<dbReference type="Proteomes" id="UP000838878">
    <property type="component" value="Chromosome 12"/>
</dbReference>
<dbReference type="OrthoDB" id="6493944at2759"/>
<evidence type="ECO:0000313" key="2">
    <source>
        <dbReference type="Proteomes" id="UP000838878"/>
    </source>
</evidence>
<feature type="non-terminal residue" evidence="1">
    <location>
        <position position="79"/>
    </location>
</feature>
<dbReference type="PROSITE" id="PS51257">
    <property type="entry name" value="PROKAR_LIPOPROTEIN"/>
    <property type="match status" value="1"/>
</dbReference>
<dbReference type="EMBL" id="OV170232">
    <property type="protein sequence ID" value="CAH0717997.1"/>
    <property type="molecule type" value="Genomic_DNA"/>
</dbReference>
<organism evidence="1 2">
    <name type="scientific">Brenthis ino</name>
    <name type="common">lesser marbled fritillary</name>
    <dbReference type="NCBI Taxonomy" id="405034"/>
    <lineage>
        <taxon>Eukaryota</taxon>
        <taxon>Metazoa</taxon>
        <taxon>Ecdysozoa</taxon>
        <taxon>Arthropoda</taxon>
        <taxon>Hexapoda</taxon>
        <taxon>Insecta</taxon>
        <taxon>Pterygota</taxon>
        <taxon>Neoptera</taxon>
        <taxon>Endopterygota</taxon>
        <taxon>Lepidoptera</taxon>
        <taxon>Glossata</taxon>
        <taxon>Ditrysia</taxon>
        <taxon>Papilionoidea</taxon>
        <taxon>Nymphalidae</taxon>
        <taxon>Heliconiinae</taxon>
        <taxon>Argynnini</taxon>
        <taxon>Brenthis</taxon>
    </lineage>
</organism>
<evidence type="ECO:0000313" key="1">
    <source>
        <dbReference type="EMBL" id="CAH0717997.1"/>
    </source>
</evidence>
<sequence>MIPPNVRAMRVTPGNCLGGVVASMYGCTPRGPGFESRVRPSLVIESFCIVSLSNNPELGSRRCFTPVPRRARKPVGPAP</sequence>
<gene>
    <name evidence="1" type="ORF">BINO364_LOCUS4540</name>
</gene>
<proteinExistence type="predicted"/>
<name>A0A8J9UD78_9NEOP</name>
<accession>A0A8J9UD78</accession>
<keyword evidence="2" id="KW-1185">Reference proteome</keyword>
<reference evidence="1" key="1">
    <citation type="submission" date="2021-12" db="EMBL/GenBank/DDBJ databases">
        <authorList>
            <person name="Martin H S."/>
        </authorList>
    </citation>
    <scope>NUCLEOTIDE SEQUENCE</scope>
</reference>